<evidence type="ECO:0000256" key="2">
    <source>
        <dbReference type="SAM" id="MobiDB-lite"/>
    </source>
</evidence>
<dbReference type="Gene3D" id="1.10.287.110">
    <property type="entry name" value="DnaJ domain"/>
    <property type="match status" value="1"/>
</dbReference>
<dbReference type="FunFam" id="2.60.260.20:FF:000013">
    <property type="entry name" value="DnaJ subfamily B member 11"/>
    <property type="match status" value="1"/>
</dbReference>
<dbReference type="PRINTS" id="PR00625">
    <property type="entry name" value="JDOMAIN"/>
</dbReference>
<gene>
    <name evidence="4" type="primary">dnaJ</name>
    <name evidence="4" type="ORF">GCM10007276_11550</name>
</gene>
<dbReference type="InterPro" id="IPR002939">
    <property type="entry name" value="DnaJ_C"/>
</dbReference>
<accession>A0A8J2YFZ5</accession>
<protein>
    <submittedName>
        <fullName evidence="4">Molecular chaperone DnaJ</fullName>
    </submittedName>
</protein>
<dbReference type="InterPro" id="IPR001623">
    <property type="entry name" value="DnaJ_domain"/>
</dbReference>
<dbReference type="EMBL" id="BMCP01000001">
    <property type="protein sequence ID" value="GGE35781.1"/>
    <property type="molecule type" value="Genomic_DNA"/>
</dbReference>
<sequence>MTRNPYTVLGIDKSAGDADIKKAYRRLAKTLHPDRNPDDPKAQERFAELTSAYDFLNDQEKRGAFDRGEIDAEGRPQFRGFDGFGGSRQRRSGAAGGTDSIFEAFGFGPGGGFSKSGRSAGPGVNPEDIIADIFGGAGAARGFTAEGPAARKADVTLDVTVPFQTWARGGKTRVTLPNGKTVDVTVPAGITEGKTIRLKGQGGPNPYGGPAGDALVAVKVAPDTRFRAEGLNVRVDVPVTLYDAVLGGKVVVPTLDGSVELKIPARTTGTRTLRLKGKGIIRDGATGDLLVTLRITLPDRHDAELEALAKRMREGAPYDPGQ</sequence>
<dbReference type="SMART" id="SM00271">
    <property type="entry name" value="DnaJ"/>
    <property type="match status" value="1"/>
</dbReference>
<evidence type="ECO:0000313" key="4">
    <source>
        <dbReference type="EMBL" id="GGE35781.1"/>
    </source>
</evidence>
<dbReference type="SUPFAM" id="SSF46565">
    <property type="entry name" value="Chaperone J-domain"/>
    <property type="match status" value="1"/>
</dbReference>
<keyword evidence="5" id="KW-1185">Reference proteome</keyword>
<dbReference type="CDD" id="cd06257">
    <property type="entry name" value="DnaJ"/>
    <property type="match status" value="1"/>
</dbReference>
<feature type="domain" description="J" evidence="3">
    <location>
        <begin position="4"/>
        <end position="69"/>
    </location>
</feature>
<evidence type="ECO:0000259" key="3">
    <source>
        <dbReference type="PROSITE" id="PS50076"/>
    </source>
</evidence>
<name>A0A8J2YFZ5_9RHOB</name>
<dbReference type="SUPFAM" id="SSF49493">
    <property type="entry name" value="HSP40/DnaJ peptide-binding domain"/>
    <property type="match status" value="2"/>
</dbReference>
<dbReference type="InterPro" id="IPR018253">
    <property type="entry name" value="DnaJ_domain_CS"/>
</dbReference>
<dbReference type="PANTHER" id="PTHR43096">
    <property type="entry name" value="DNAJ HOMOLOG 1, MITOCHONDRIAL-RELATED"/>
    <property type="match status" value="1"/>
</dbReference>
<dbReference type="PROSITE" id="PS00636">
    <property type="entry name" value="DNAJ_1"/>
    <property type="match status" value="1"/>
</dbReference>
<keyword evidence="1" id="KW-0143">Chaperone</keyword>
<dbReference type="InterPro" id="IPR008971">
    <property type="entry name" value="HSP40/DnaJ_pept-bd"/>
</dbReference>
<feature type="region of interest" description="Disordered" evidence="2">
    <location>
        <begin position="75"/>
        <end position="96"/>
    </location>
</feature>
<dbReference type="Proteomes" id="UP000602745">
    <property type="component" value="Unassembled WGS sequence"/>
</dbReference>
<comment type="caution">
    <text evidence="4">The sequence shown here is derived from an EMBL/GenBank/DDBJ whole genome shotgun (WGS) entry which is preliminary data.</text>
</comment>
<evidence type="ECO:0000313" key="5">
    <source>
        <dbReference type="Proteomes" id="UP000602745"/>
    </source>
</evidence>
<dbReference type="GO" id="GO:0042026">
    <property type="term" value="P:protein refolding"/>
    <property type="evidence" value="ECO:0007669"/>
    <property type="project" value="TreeGrafter"/>
</dbReference>
<reference evidence="4" key="1">
    <citation type="journal article" date="2014" name="Int. J. Syst. Evol. Microbiol.">
        <title>Complete genome sequence of Corynebacterium casei LMG S-19264T (=DSM 44701T), isolated from a smear-ripened cheese.</title>
        <authorList>
            <consortium name="US DOE Joint Genome Institute (JGI-PGF)"/>
            <person name="Walter F."/>
            <person name="Albersmeier A."/>
            <person name="Kalinowski J."/>
            <person name="Ruckert C."/>
        </authorList>
    </citation>
    <scope>NUCLEOTIDE SEQUENCE</scope>
    <source>
        <strain evidence="4">CCM 7684</strain>
    </source>
</reference>
<proteinExistence type="predicted"/>
<dbReference type="PROSITE" id="PS50076">
    <property type="entry name" value="DNAJ_2"/>
    <property type="match status" value="1"/>
</dbReference>
<dbReference type="InterPro" id="IPR036869">
    <property type="entry name" value="J_dom_sf"/>
</dbReference>
<dbReference type="Gene3D" id="2.60.260.20">
    <property type="entry name" value="Urease metallochaperone UreE, N-terminal domain"/>
    <property type="match status" value="2"/>
</dbReference>
<dbReference type="Pfam" id="PF01556">
    <property type="entry name" value="DnaJ_C"/>
    <property type="match status" value="1"/>
</dbReference>
<dbReference type="AlphaFoldDB" id="A0A8J2YFZ5"/>
<dbReference type="GO" id="GO:0051082">
    <property type="term" value="F:unfolded protein binding"/>
    <property type="evidence" value="ECO:0007669"/>
    <property type="project" value="InterPro"/>
</dbReference>
<reference evidence="4" key="2">
    <citation type="submission" date="2020-09" db="EMBL/GenBank/DDBJ databases">
        <authorList>
            <person name="Sun Q."/>
            <person name="Sedlacek I."/>
        </authorList>
    </citation>
    <scope>NUCLEOTIDE SEQUENCE</scope>
    <source>
        <strain evidence="4">CCM 7684</strain>
    </source>
</reference>
<dbReference type="RefSeq" id="WP_188408706.1">
    <property type="nucleotide sequence ID" value="NZ_BMCP01000001.1"/>
</dbReference>
<dbReference type="CDD" id="cd10747">
    <property type="entry name" value="DnaJ_C"/>
    <property type="match status" value="1"/>
</dbReference>
<organism evidence="4 5">
    <name type="scientific">Agaricicola taiwanensis</name>
    <dbReference type="NCBI Taxonomy" id="591372"/>
    <lineage>
        <taxon>Bacteria</taxon>
        <taxon>Pseudomonadati</taxon>
        <taxon>Pseudomonadota</taxon>
        <taxon>Alphaproteobacteria</taxon>
        <taxon>Rhodobacterales</taxon>
        <taxon>Paracoccaceae</taxon>
        <taxon>Agaricicola</taxon>
    </lineage>
</organism>
<dbReference type="PANTHER" id="PTHR43096:SF52">
    <property type="entry name" value="DNAJ HOMOLOG 1, MITOCHONDRIAL-RELATED"/>
    <property type="match status" value="1"/>
</dbReference>
<evidence type="ECO:0000256" key="1">
    <source>
        <dbReference type="ARBA" id="ARBA00023186"/>
    </source>
</evidence>
<dbReference type="Pfam" id="PF00226">
    <property type="entry name" value="DnaJ"/>
    <property type="match status" value="1"/>
</dbReference>
<dbReference type="GO" id="GO:0005737">
    <property type="term" value="C:cytoplasm"/>
    <property type="evidence" value="ECO:0007669"/>
    <property type="project" value="TreeGrafter"/>
</dbReference>